<evidence type="ECO:0000313" key="1">
    <source>
        <dbReference type="EMBL" id="SFB95020.1"/>
    </source>
</evidence>
<proteinExistence type="predicted"/>
<evidence type="ECO:0000313" key="2">
    <source>
        <dbReference type="Proteomes" id="UP000199161"/>
    </source>
</evidence>
<dbReference type="OrthoDB" id="56895at2157"/>
<gene>
    <name evidence="1" type="ORF">SAMN05444422_103203</name>
</gene>
<dbReference type="RefSeq" id="WP_089786766.1">
    <property type="nucleotide sequence ID" value="NZ_FOKW01000003.1"/>
</dbReference>
<name>A0A1I1FD70_NATHA</name>
<dbReference type="Proteomes" id="UP000199161">
    <property type="component" value="Unassembled WGS sequence"/>
</dbReference>
<dbReference type="EMBL" id="FOKW01000003">
    <property type="protein sequence ID" value="SFB95020.1"/>
    <property type="molecule type" value="Genomic_DNA"/>
</dbReference>
<dbReference type="Gene3D" id="3.40.50.150">
    <property type="entry name" value="Vaccinia Virus protein VP39"/>
    <property type="match status" value="1"/>
</dbReference>
<sequence length="235" mass="26625">MTDTDPFGRAIRDHFLGERSEPLIDRDGDDTREHGIEEWYFGDHEEGAWRDEWLNGPLLDMGAGAGRDALYYQKRFETVAIEVSEHLVETMRDRGVEDARCADMFALPEHFPRDRFRSAHAIGTQIGLAGSMAGVREFLADLAYVTTPEATAVLDNYAPELEATSDVFAYREDPAPGLAYRVYHEEYEEEVGSTLVFRVFSVDRLREATVGTPWEVAATDYGDVQWRAVLEKHGE</sequence>
<organism evidence="1 2">
    <name type="scientific">Natronobacterium haloterrestre</name>
    <name type="common">Halobiforma haloterrestris</name>
    <dbReference type="NCBI Taxonomy" id="148448"/>
    <lineage>
        <taxon>Archaea</taxon>
        <taxon>Methanobacteriati</taxon>
        <taxon>Methanobacteriota</taxon>
        <taxon>Stenosarchaea group</taxon>
        <taxon>Halobacteria</taxon>
        <taxon>Halobacteriales</taxon>
        <taxon>Natrialbaceae</taxon>
        <taxon>Natronobacterium</taxon>
    </lineage>
</organism>
<dbReference type="SUPFAM" id="SSF53335">
    <property type="entry name" value="S-adenosyl-L-methionine-dependent methyltransferases"/>
    <property type="match status" value="1"/>
</dbReference>
<dbReference type="InterPro" id="IPR029063">
    <property type="entry name" value="SAM-dependent_MTases_sf"/>
</dbReference>
<reference evidence="2" key="1">
    <citation type="submission" date="2016-10" db="EMBL/GenBank/DDBJ databases">
        <authorList>
            <person name="Varghese N."/>
            <person name="Submissions S."/>
        </authorList>
    </citation>
    <scope>NUCLEOTIDE SEQUENCE [LARGE SCALE GENOMIC DNA]</scope>
    <source>
        <strain evidence="2">DSM 13078</strain>
    </source>
</reference>
<keyword evidence="2" id="KW-1185">Reference proteome</keyword>
<evidence type="ECO:0008006" key="3">
    <source>
        <dbReference type="Google" id="ProtNLM"/>
    </source>
</evidence>
<dbReference type="AlphaFoldDB" id="A0A1I1FD70"/>
<protein>
    <recommendedName>
        <fullName evidence="3">Methyltransferase domain-containing protein</fullName>
    </recommendedName>
</protein>
<accession>A0A1I1FD70</accession>